<feature type="domain" description="VWFC" evidence="5">
    <location>
        <begin position="214"/>
        <end position="261"/>
    </location>
</feature>
<name>A0ABM0LWS0_SACKO</name>
<keyword evidence="4" id="KW-0812">Transmembrane</keyword>
<feature type="region of interest" description="Disordered" evidence="3">
    <location>
        <begin position="772"/>
        <end position="797"/>
    </location>
</feature>
<keyword evidence="4" id="KW-1133">Transmembrane helix</keyword>
<dbReference type="SMART" id="SM00214">
    <property type="entry name" value="VWC"/>
    <property type="match status" value="6"/>
</dbReference>
<evidence type="ECO:0000256" key="1">
    <source>
        <dbReference type="ARBA" id="ARBA00022729"/>
    </source>
</evidence>
<dbReference type="PANTHER" id="PTHR46439:SF1">
    <property type="entry name" value="CYSTEINE-RICH MOTOR NEURON 1 PROTEIN"/>
    <property type="match status" value="1"/>
</dbReference>
<reference evidence="8" key="1">
    <citation type="submission" date="2025-08" db="UniProtKB">
        <authorList>
            <consortium name="RefSeq"/>
        </authorList>
    </citation>
    <scope>IDENTIFICATION</scope>
    <source>
        <tissue evidence="8">Testes</tissue>
    </source>
</reference>
<feature type="domain" description="Antistasin-like" evidence="6">
    <location>
        <begin position="326"/>
        <end position="351"/>
    </location>
</feature>
<evidence type="ECO:0000256" key="4">
    <source>
        <dbReference type="SAM" id="Phobius"/>
    </source>
</evidence>
<accession>A0ABM0LWS0</accession>
<keyword evidence="7" id="KW-1185">Reference proteome</keyword>
<feature type="domain" description="VWFC" evidence="5">
    <location>
        <begin position="366"/>
        <end position="422"/>
    </location>
</feature>
<dbReference type="Pfam" id="PF00093">
    <property type="entry name" value="VWC"/>
    <property type="match status" value="2"/>
</dbReference>
<dbReference type="SMART" id="SM00215">
    <property type="entry name" value="VWC_out"/>
    <property type="match status" value="3"/>
</dbReference>
<dbReference type="Gene3D" id="2.10.22.10">
    <property type="entry name" value="Antistasin, domain 1"/>
    <property type="match status" value="1"/>
</dbReference>
<feature type="compositionally biased region" description="Polar residues" evidence="3">
    <location>
        <begin position="788"/>
        <end position="797"/>
    </location>
</feature>
<gene>
    <name evidence="8" type="primary">LOC102808398</name>
</gene>
<keyword evidence="4" id="KW-0472">Membrane</keyword>
<protein>
    <submittedName>
        <fullName evidence="8">Cysteine-rich motor neuron 1 protein-like</fullName>
    </submittedName>
</protein>
<dbReference type="Gene3D" id="6.20.200.20">
    <property type="match status" value="5"/>
</dbReference>
<evidence type="ECO:0000259" key="5">
    <source>
        <dbReference type="PROSITE" id="PS50184"/>
    </source>
</evidence>
<dbReference type="InterPro" id="IPR001007">
    <property type="entry name" value="VWF_dom"/>
</dbReference>
<keyword evidence="1" id="KW-0732">Signal</keyword>
<dbReference type="Pfam" id="PF02822">
    <property type="entry name" value="Antistasin"/>
    <property type="match status" value="3"/>
</dbReference>
<organism evidence="7 8">
    <name type="scientific">Saccoglossus kowalevskii</name>
    <name type="common">Acorn worm</name>
    <dbReference type="NCBI Taxonomy" id="10224"/>
    <lineage>
        <taxon>Eukaryota</taxon>
        <taxon>Metazoa</taxon>
        <taxon>Hemichordata</taxon>
        <taxon>Enteropneusta</taxon>
        <taxon>Harrimaniidae</taxon>
        <taxon>Saccoglossus</taxon>
    </lineage>
</organism>
<feature type="domain" description="Antistasin-like" evidence="6">
    <location>
        <begin position="291"/>
        <end position="323"/>
    </location>
</feature>
<dbReference type="InterPro" id="IPR011061">
    <property type="entry name" value="Hirudin/antistatin"/>
</dbReference>
<dbReference type="GeneID" id="102808398"/>
<dbReference type="PROSITE" id="PS01208">
    <property type="entry name" value="VWFC_1"/>
    <property type="match status" value="4"/>
</dbReference>
<dbReference type="Pfam" id="PF23334">
    <property type="entry name" value="VWC2L_2nd"/>
    <property type="match status" value="3"/>
</dbReference>
<dbReference type="PROSITE" id="PS50184">
    <property type="entry name" value="VWFC_2"/>
    <property type="match status" value="5"/>
</dbReference>
<keyword evidence="2" id="KW-0677">Repeat</keyword>
<evidence type="ECO:0000256" key="3">
    <source>
        <dbReference type="SAM" id="MobiDB-lite"/>
    </source>
</evidence>
<feature type="transmembrane region" description="Helical" evidence="4">
    <location>
        <begin position="707"/>
        <end position="729"/>
    </location>
</feature>
<evidence type="ECO:0000313" key="8">
    <source>
        <dbReference type="RefSeq" id="XP_006812211.1"/>
    </source>
</evidence>
<dbReference type="SUPFAM" id="SSF57603">
    <property type="entry name" value="FnI-like domain"/>
    <property type="match status" value="5"/>
</dbReference>
<feature type="domain" description="VWFC" evidence="5">
    <location>
        <begin position="570"/>
        <end position="627"/>
    </location>
</feature>
<feature type="domain" description="VWFC" evidence="5">
    <location>
        <begin position="435"/>
        <end position="493"/>
    </location>
</feature>
<dbReference type="Proteomes" id="UP000694865">
    <property type="component" value="Unplaced"/>
</dbReference>
<dbReference type="InterPro" id="IPR004094">
    <property type="entry name" value="Antistasin-like"/>
</dbReference>
<evidence type="ECO:0000259" key="6">
    <source>
        <dbReference type="PROSITE" id="PS51252"/>
    </source>
</evidence>
<dbReference type="PROSITE" id="PS51252">
    <property type="entry name" value="ANTISTASIN"/>
    <property type="match status" value="3"/>
</dbReference>
<evidence type="ECO:0000256" key="2">
    <source>
        <dbReference type="ARBA" id="ARBA00022737"/>
    </source>
</evidence>
<sequence length="797" mass="88514">MPELDFKQLAIPEHNFPDCSKAKCEPVLMPPCPEDSTLLVGFSPPGECCPEPPECVCDPTTCTEIMCADNYERVLVKESTGEPGSCCDVVECRQIVTGGISGDGCCLLPERCECVNTKCERPVCETGFEPRQIVGGTGMPGSCCDVYECVNKTTRVRCLYEDQIYEDGANWLSDCHYCQCRGGVSHCQLQKDCHSDKTEPTPASDPLCFDQAFYLHSETWNRNDCTSCRCNHGEVQCTATSCSVSCLNPVKIPGQCCPYCEEFKCRDMRECDKHCPGGFKTGRNGCPVCRCKHIKECAPVDCGNKHCTYGFQKNKHGCNKCKCEKCPQFECDKLCTFGFVTNDNGCKLCKCKVAPTTPPAAVIPSGSCLTVFGDSHDNGESWHDGCRSCYCHNGQEMCSLISCPIPECQNPVLKSECCPTCPDHESSGQPMFSLKVCHSSDGQYYVEGETWYLDSCTQCVCHDGHVLCSPLSCPPVPCDTPIMKQDTCCPYCQESDMTTEDTIPPLSCTTITSIEYLDGDSWKEDDCTSCTCRHGEITCYSHVCPILECKTPILKKGQCCPSCLDPPTQKYCEFENQIYTEGERWDIDSCIHCYCQDAIGVCTIPECPELTCEDAYFPVGQCCLRCAEKNTYSTYVPPTSSIPIGERTSTTDHIISTSMTRSIFKIHPSQPRTNGHQYPTSTDLIQTTEVEDNEHASITHSVPILQVVLPIVIVLIVFVAVLLIFVVMYRRYRQKKSSNWHKSTKHLEIKNSNAFYNGATRKAGNDYVDPSKLNFHSESTRDSGMFSMKNSKNTQNV</sequence>
<dbReference type="PANTHER" id="PTHR46439">
    <property type="entry name" value="CYSTEINE-RICH MOTOR NEURON 1 PROTEIN"/>
    <property type="match status" value="1"/>
</dbReference>
<feature type="domain" description="VWFC" evidence="5">
    <location>
        <begin position="506"/>
        <end position="564"/>
    </location>
</feature>
<dbReference type="RefSeq" id="XP_006812211.1">
    <property type="nucleotide sequence ID" value="XM_006812148.1"/>
</dbReference>
<dbReference type="SUPFAM" id="SSF57262">
    <property type="entry name" value="Leech antihemostatic proteins"/>
    <property type="match status" value="1"/>
</dbReference>
<dbReference type="InterPro" id="IPR052624">
    <property type="entry name" value="CRIM1"/>
</dbReference>
<evidence type="ECO:0000313" key="7">
    <source>
        <dbReference type="Proteomes" id="UP000694865"/>
    </source>
</evidence>
<feature type="domain" description="Antistasin-like" evidence="6">
    <location>
        <begin position="265"/>
        <end position="291"/>
    </location>
</feature>
<proteinExistence type="predicted"/>